<keyword evidence="4" id="KW-1185">Reference proteome</keyword>
<reference evidence="3 4" key="1">
    <citation type="journal article" date="2014" name="Int. J. Syst. Evol. Microbiol.">
        <title>Complete genome sequence of Corynebacterium casei LMG S-19264T (=DSM 44701T), isolated from a smear-ripened cheese.</title>
        <authorList>
            <consortium name="US DOE Joint Genome Institute (JGI-PGF)"/>
            <person name="Walter F."/>
            <person name="Albersmeier A."/>
            <person name="Kalinowski J."/>
            <person name="Ruckert C."/>
        </authorList>
    </citation>
    <scope>NUCLEOTIDE SEQUENCE [LARGE SCALE GENOMIC DNA]</scope>
    <source>
        <strain evidence="3 4">CGMCC 1.9161</strain>
    </source>
</reference>
<dbReference type="SFLD" id="SFLDS00019">
    <property type="entry name" value="Glutathione_Transferase_(cytos"/>
    <property type="match status" value="1"/>
</dbReference>
<dbReference type="InterPro" id="IPR036282">
    <property type="entry name" value="Glutathione-S-Trfase_C_sf"/>
</dbReference>
<dbReference type="Gene3D" id="1.20.1050.10">
    <property type="match status" value="1"/>
</dbReference>
<feature type="domain" description="GST N-terminal" evidence="1">
    <location>
        <begin position="1"/>
        <end position="81"/>
    </location>
</feature>
<protein>
    <submittedName>
        <fullName evidence="3">Glutathione S-transferase</fullName>
    </submittedName>
</protein>
<dbReference type="InterPro" id="IPR010987">
    <property type="entry name" value="Glutathione-S-Trfase_C-like"/>
</dbReference>
<evidence type="ECO:0000259" key="2">
    <source>
        <dbReference type="PROSITE" id="PS50405"/>
    </source>
</evidence>
<dbReference type="Gene3D" id="3.40.30.10">
    <property type="entry name" value="Glutaredoxin"/>
    <property type="match status" value="1"/>
</dbReference>
<accession>A0A917Q6U6</accession>
<evidence type="ECO:0000313" key="4">
    <source>
        <dbReference type="Proteomes" id="UP000600449"/>
    </source>
</evidence>
<dbReference type="PROSITE" id="PS50404">
    <property type="entry name" value="GST_NTER"/>
    <property type="match status" value="1"/>
</dbReference>
<evidence type="ECO:0000259" key="1">
    <source>
        <dbReference type="PROSITE" id="PS50404"/>
    </source>
</evidence>
<dbReference type="PANTHER" id="PTHR44051">
    <property type="entry name" value="GLUTATHIONE S-TRANSFERASE-RELATED"/>
    <property type="match status" value="1"/>
</dbReference>
<dbReference type="InterPro" id="IPR004045">
    <property type="entry name" value="Glutathione_S-Trfase_N"/>
</dbReference>
<dbReference type="PANTHER" id="PTHR44051:SF8">
    <property type="entry name" value="GLUTATHIONE S-TRANSFERASE GSTA"/>
    <property type="match status" value="1"/>
</dbReference>
<dbReference type="SUPFAM" id="SSF47616">
    <property type="entry name" value="GST C-terminal domain-like"/>
    <property type="match status" value="1"/>
</dbReference>
<dbReference type="EMBL" id="BMMF01000004">
    <property type="protein sequence ID" value="GGK31435.1"/>
    <property type="molecule type" value="Genomic_DNA"/>
</dbReference>
<sequence>MKLYDGGRAPNPRRVRIFLAEKGVSVEIVPVDLGRLEHKGEAFSAVNPLQRVPALVLDDGIVITESIAICRYLEALHPEPPLFGTDPLSAALVTMWERRVEFGLLSAIAAIFRHTHPAMAEMEVPQVPEWGVANRARVTEALAFLDRRCGETPFLAGETFSVADITALVALDFLRLVKIPIPDELGALRDYHARLKSRPSAAA</sequence>
<dbReference type="Pfam" id="PF13410">
    <property type="entry name" value="GST_C_2"/>
    <property type="match status" value="1"/>
</dbReference>
<name>A0A917Q6U6_9HYPH</name>
<dbReference type="Pfam" id="PF02798">
    <property type="entry name" value="GST_N"/>
    <property type="match status" value="1"/>
</dbReference>
<dbReference type="InterPro" id="IPR034345">
    <property type="entry name" value="Gtt2-like_N"/>
</dbReference>
<dbReference type="InterPro" id="IPR040079">
    <property type="entry name" value="Glutathione_S-Trfase"/>
</dbReference>
<evidence type="ECO:0000313" key="3">
    <source>
        <dbReference type="EMBL" id="GGK31435.1"/>
    </source>
</evidence>
<comment type="caution">
    <text evidence="3">The sequence shown here is derived from an EMBL/GenBank/DDBJ whole genome shotgun (WGS) entry which is preliminary data.</text>
</comment>
<feature type="domain" description="GST C-terminal" evidence="2">
    <location>
        <begin position="86"/>
        <end position="203"/>
    </location>
</feature>
<dbReference type="SUPFAM" id="SSF52833">
    <property type="entry name" value="Thioredoxin-like"/>
    <property type="match status" value="1"/>
</dbReference>
<gene>
    <name evidence="3" type="ORF">GCM10011322_17540</name>
</gene>
<dbReference type="PROSITE" id="PS50405">
    <property type="entry name" value="GST_CTER"/>
    <property type="match status" value="1"/>
</dbReference>
<dbReference type="CDD" id="cd03051">
    <property type="entry name" value="GST_N_GTT2_like"/>
    <property type="match status" value="1"/>
</dbReference>
<dbReference type="InterPro" id="IPR036249">
    <property type="entry name" value="Thioredoxin-like_sf"/>
</dbReference>
<dbReference type="AlphaFoldDB" id="A0A917Q6U6"/>
<dbReference type="Proteomes" id="UP000600449">
    <property type="component" value="Unassembled WGS sequence"/>
</dbReference>
<proteinExistence type="predicted"/>
<dbReference type="RefSeq" id="WP_188911751.1">
    <property type="nucleotide sequence ID" value="NZ_BMMF01000004.1"/>
</dbReference>
<organism evidence="3 4">
    <name type="scientific">Salinarimonas ramus</name>
    <dbReference type="NCBI Taxonomy" id="690164"/>
    <lineage>
        <taxon>Bacteria</taxon>
        <taxon>Pseudomonadati</taxon>
        <taxon>Pseudomonadota</taxon>
        <taxon>Alphaproteobacteria</taxon>
        <taxon>Hyphomicrobiales</taxon>
        <taxon>Salinarimonadaceae</taxon>
        <taxon>Salinarimonas</taxon>
    </lineage>
</organism>
<dbReference type="SFLD" id="SFLDG00358">
    <property type="entry name" value="Main_(cytGST)"/>
    <property type="match status" value="1"/>
</dbReference>